<reference evidence="2" key="1">
    <citation type="submission" date="2006-06" db="EMBL/GenBank/DDBJ databases">
        <title>Complete sequence of Trichodesmium erythraeum IMS101.</title>
        <authorList>
            <consortium name="US DOE Joint Genome Institute"/>
            <person name="Copeland A."/>
            <person name="Lucas S."/>
            <person name="Lapidus A."/>
            <person name="Barry K."/>
            <person name="Detter J.C."/>
            <person name="Glavina del Rio T."/>
            <person name="Hammon N."/>
            <person name="Israni S."/>
            <person name="Dalin E."/>
            <person name="Tice H."/>
            <person name="Pitluck S."/>
            <person name="Kiss H."/>
            <person name="Munk A.C."/>
            <person name="Brettin T."/>
            <person name="Bruce D."/>
            <person name="Han C."/>
            <person name="Tapia R."/>
            <person name="Gilna P."/>
            <person name="Schmutz J."/>
            <person name="Larimer F."/>
            <person name="Land M."/>
            <person name="Hauser L."/>
            <person name="Kyrpides N."/>
            <person name="Kim E."/>
            <person name="Richardson P."/>
        </authorList>
    </citation>
    <scope>NUCLEOTIDE SEQUENCE [LARGE SCALE GENOMIC DNA]</scope>
    <source>
        <strain evidence="2">IMS101</strain>
    </source>
</reference>
<evidence type="ECO:0000259" key="1">
    <source>
        <dbReference type="Pfam" id="PF13358"/>
    </source>
</evidence>
<proteinExistence type="predicted"/>
<dbReference type="eggNOG" id="COG3335">
    <property type="taxonomic scope" value="Bacteria"/>
</dbReference>
<dbReference type="Gene3D" id="3.30.420.10">
    <property type="entry name" value="Ribonuclease H-like superfamily/Ribonuclease H"/>
    <property type="match status" value="1"/>
</dbReference>
<sequence length="133" mass="15788">MKVLLYELFGKGEKIRYFSQNETRLGLKTIPGKRITVKGVKPLGSTQWKRKNFYLYGAIEIKTQDCYFYEFSHLDGQCFQEFINQLSEEFNGSINFLQLDNGTFHKNVDFKEFIIPIFQLSHSLELNPIERFW</sequence>
<name>Q116G6_TRIEI</name>
<accession>Q116G6</accession>
<gene>
    <name evidence="2" type="ordered locus">Tery_1272</name>
</gene>
<dbReference type="InterPro" id="IPR038717">
    <property type="entry name" value="Tc1-like_DDE_dom"/>
</dbReference>
<dbReference type="Pfam" id="PF13358">
    <property type="entry name" value="DDE_3"/>
    <property type="match status" value="1"/>
</dbReference>
<feature type="domain" description="Tc1-like transposase DDE" evidence="1">
    <location>
        <begin position="22"/>
        <end position="133"/>
    </location>
</feature>
<dbReference type="HOGENOM" id="CLU_1905855_0_0_3"/>
<dbReference type="KEGG" id="ter:Tery_1272"/>
<protein>
    <submittedName>
        <fullName evidence="2">Putative transposase, orfB</fullName>
    </submittedName>
</protein>
<evidence type="ECO:0000313" key="2">
    <source>
        <dbReference type="EMBL" id="ABG50608.1"/>
    </source>
</evidence>
<organism evidence="2">
    <name type="scientific">Trichodesmium erythraeum (strain IMS101)</name>
    <dbReference type="NCBI Taxonomy" id="203124"/>
    <lineage>
        <taxon>Bacteria</taxon>
        <taxon>Bacillati</taxon>
        <taxon>Cyanobacteriota</taxon>
        <taxon>Cyanophyceae</taxon>
        <taxon>Oscillatoriophycideae</taxon>
        <taxon>Oscillatoriales</taxon>
        <taxon>Microcoleaceae</taxon>
        <taxon>Trichodesmium</taxon>
    </lineage>
</organism>
<dbReference type="RefSeq" id="WP_011610987.1">
    <property type="nucleotide sequence ID" value="NC_008312.1"/>
</dbReference>
<dbReference type="EMBL" id="CP000393">
    <property type="protein sequence ID" value="ABG50608.1"/>
    <property type="molecule type" value="Genomic_DNA"/>
</dbReference>
<dbReference type="InterPro" id="IPR036397">
    <property type="entry name" value="RNaseH_sf"/>
</dbReference>
<dbReference type="GO" id="GO:0003676">
    <property type="term" value="F:nucleic acid binding"/>
    <property type="evidence" value="ECO:0007669"/>
    <property type="project" value="InterPro"/>
</dbReference>
<dbReference type="AlphaFoldDB" id="Q116G6"/>